<name>A0A347WMD5_9LACT</name>
<dbReference type="InterPro" id="IPR025272">
    <property type="entry name" value="SocA_Panacea"/>
</dbReference>
<sequence>MNELIDSLKSHYPEIGYGFHSLTTDAQTWESVCQKDSYFSDLRYYDDILEFGHAISLDLEISAVDVAMFFLSFDSYTQLQIQTMVYLAYADYLKLTGKELFREEIEAWEYGPVIRSVYDIFEKYGSDKITDGEIIEQEYRKRTSGPVQAFARMRRVRDSKNILSVLTNIQTNFKKLSGEKLINLTHQSNLPWEHAYESEANNVITNELILKYHDKDKLAI</sequence>
<dbReference type="EMBL" id="CP023434">
    <property type="protein sequence ID" value="AXY26242.1"/>
    <property type="molecule type" value="Genomic_DNA"/>
</dbReference>
<dbReference type="Pfam" id="PF13274">
    <property type="entry name" value="SocA_Panacea"/>
    <property type="match status" value="1"/>
</dbReference>
<organism evidence="2 3">
    <name type="scientific">Suicoccus acidiformans</name>
    <dbReference type="NCBI Taxonomy" id="2036206"/>
    <lineage>
        <taxon>Bacteria</taxon>
        <taxon>Bacillati</taxon>
        <taxon>Bacillota</taxon>
        <taxon>Bacilli</taxon>
        <taxon>Lactobacillales</taxon>
        <taxon>Aerococcaceae</taxon>
        <taxon>Suicoccus</taxon>
    </lineage>
</organism>
<dbReference type="OrthoDB" id="2237225at2"/>
<dbReference type="Proteomes" id="UP000263232">
    <property type="component" value="Chromosome"/>
</dbReference>
<dbReference type="AlphaFoldDB" id="A0A347WMD5"/>
<accession>A0A347WMD5</accession>
<evidence type="ECO:0000259" key="1">
    <source>
        <dbReference type="Pfam" id="PF13274"/>
    </source>
</evidence>
<protein>
    <recommendedName>
        <fullName evidence="1">Antitoxin SocA-like Panacea domain-containing protein</fullName>
    </recommendedName>
</protein>
<reference evidence="2 3" key="1">
    <citation type="submission" date="2017-09" db="EMBL/GenBank/DDBJ databases">
        <title>Complete genome sequence of Oxytococcus suis strain ZY16052.</title>
        <authorList>
            <person name="Li F."/>
        </authorList>
    </citation>
    <scope>NUCLEOTIDE SEQUENCE [LARGE SCALE GENOMIC DNA]</scope>
    <source>
        <strain evidence="2 3">ZY16052</strain>
    </source>
</reference>
<feature type="domain" description="Antitoxin SocA-like Panacea" evidence="1">
    <location>
        <begin position="84"/>
        <end position="193"/>
    </location>
</feature>
<evidence type="ECO:0000313" key="2">
    <source>
        <dbReference type="EMBL" id="AXY26242.1"/>
    </source>
</evidence>
<keyword evidence="3" id="KW-1185">Reference proteome</keyword>
<gene>
    <name evidence="2" type="ORF">CL176_09670</name>
</gene>
<proteinExistence type="predicted"/>
<dbReference type="RefSeq" id="WP_118991137.1">
    <property type="nucleotide sequence ID" value="NZ_CP023434.1"/>
</dbReference>
<evidence type="ECO:0000313" key="3">
    <source>
        <dbReference type="Proteomes" id="UP000263232"/>
    </source>
</evidence>
<dbReference type="KEGG" id="abae:CL176_09670"/>